<name>A0ABT7CJA8_9BACT</name>
<sequence length="61" mass="6542">MSGRLTATTPIHLLSCSDLSSAKELSVALCDQLVYAVEEMVKVHTDEGITTVCRNGGSFKQ</sequence>
<gene>
    <name evidence="1" type="ORF">QNI19_09085</name>
</gene>
<reference evidence="1 2" key="1">
    <citation type="submission" date="2023-05" db="EMBL/GenBank/DDBJ databases">
        <authorList>
            <person name="Zhang X."/>
        </authorList>
    </citation>
    <scope>NUCLEOTIDE SEQUENCE [LARGE SCALE GENOMIC DNA]</scope>
    <source>
        <strain evidence="1 2">DM2B3-1</strain>
    </source>
</reference>
<comment type="caution">
    <text evidence="1">The sequence shown here is derived from an EMBL/GenBank/DDBJ whole genome shotgun (WGS) entry which is preliminary data.</text>
</comment>
<keyword evidence="2" id="KW-1185">Reference proteome</keyword>
<protein>
    <submittedName>
        <fullName evidence="1">Uncharacterized protein</fullName>
    </submittedName>
</protein>
<dbReference type="RefSeq" id="WP_313994858.1">
    <property type="nucleotide sequence ID" value="NZ_JASJOR010000031.1"/>
</dbReference>
<accession>A0ABT7CJA8</accession>
<dbReference type="Proteomes" id="UP001228581">
    <property type="component" value="Unassembled WGS sequence"/>
</dbReference>
<organism evidence="1 2">
    <name type="scientific">Xanthocytophaga flava</name>
    <dbReference type="NCBI Taxonomy" id="3048013"/>
    <lineage>
        <taxon>Bacteria</taxon>
        <taxon>Pseudomonadati</taxon>
        <taxon>Bacteroidota</taxon>
        <taxon>Cytophagia</taxon>
        <taxon>Cytophagales</taxon>
        <taxon>Rhodocytophagaceae</taxon>
        <taxon>Xanthocytophaga</taxon>
    </lineage>
</organism>
<proteinExistence type="predicted"/>
<dbReference type="EMBL" id="JASJOT010000004">
    <property type="protein sequence ID" value="MDJ1493085.1"/>
    <property type="molecule type" value="Genomic_DNA"/>
</dbReference>
<evidence type="ECO:0000313" key="1">
    <source>
        <dbReference type="EMBL" id="MDJ1493085.1"/>
    </source>
</evidence>
<evidence type="ECO:0000313" key="2">
    <source>
        <dbReference type="Proteomes" id="UP001228581"/>
    </source>
</evidence>